<dbReference type="SUPFAM" id="SSF49785">
    <property type="entry name" value="Galactose-binding domain-like"/>
    <property type="match status" value="1"/>
</dbReference>
<feature type="domain" description="IPT/TIG" evidence="2">
    <location>
        <begin position="128"/>
        <end position="205"/>
    </location>
</feature>
<dbReference type="Gene3D" id="2.60.40.10">
    <property type="entry name" value="Immunoglobulins"/>
    <property type="match status" value="2"/>
</dbReference>
<dbReference type="KEGG" id="cbae:COR50_19250"/>
<dbReference type="SUPFAM" id="SSF81296">
    <property type="entry name" value="E set domains"/>
    <property type="match status" value="1"/>
</dbReference>
<evidence type="ECO:0000259" key="2">
    <source>
        <dbReference type="Pfam" id="PF01833"/>
    </source>
</evidence>
<proteinExistence type="predicted"/>
<name>A0A291QYW8_9BACT</name>
<dbReference type="RefSeq" id="WP_098195506.1">
    <property type="nucleotide sequence ID" value="NZ_CP023777.1"/>
</dbReference>
<reference evidence="3 4" key="1">
    <citation type="submission" date="2017-10" db="EMBL/GenBank/DDBJ databases">
        <title>Paenichitinophaga pekingensis gen. nov., sp. nov., isolated from activated sludge.</title>
        <authorList>
            <person name="Jin D."/>
            <person name="Kong X."/>
            <person name="Deng Y."/>
            <person name="Bai Z."/>
        </authorList>
    </citation>
    <scope>NUCLEOTIDE SEQUENCE [LARGE SCALE GENOMIC DNA]</scope>
    <source>
        <strain evidence="3 4">13</strain>
    </source>
</reference>
<dbReference type="InterPro" id="IPR008979">
    <property type="entry name" value="Galactose-bd-like_sf"/>
</dbReference>
<dbReference type="InterPro" id="IPR014756">
    <property type="entry name" value="Ig_E-set"/>
</dbReference>
<evidence type="ECO:0000313" key="3">
    <source>
        <dbReference type="EMBL" id="ATL49138.1"/>
    </source>
</evidence>
<sequence>MKRIIHLHTATIILSLCCLWICFGTSCEKDDNPGPPILERVRLIAKDSTTSLGYTSNMYAIIGQNLGTTVKVSFNGVAAYLNPTLITDNNIIVTVPKDAPWKDQPDKITVETMFGTADIDFKIQQPGPEIDNFDPKAAGEGDIVTITGEVFDGLERVMFDSTEAEVVSSSSTEIKVKVPAGIVQAFIHVFTPGGVATSAAAFGFKYVVYDDDLAGSWWKGGWGNITTWNSAEVVKRGASSIKIEYTGAWSGFQTGYSGAEINLSEYAAIKLSVYGAIGGGNRKVKLVVNGNYDGGYEFMVNEGEWQDLTIPLNAVGSPATLQEIVIQEFEGNATTKIYVDDIGLI</sequence>
<feature type="signal peptide" evidence="1">
    <location>
        <begin position="1"/>
        <end position="29"/>
    </location>
</feature>
<dbReference type="InterPro" id="IPR002909">
    <property type="entry name" value="IPT_dom"/>
</dbReference>
<dbReference type="PROSITE" id="PS51257">
    <property type="entry name" value="PROKAR_LIPOPROTEIN"/>
    <property type="match status" value="1"/>
</dbReference>
<dbReference type="EMBL" id="CP023777">
    <property type="protein sequence ID" value="ATL49138.1"/>
    <property type="molecule type" value="Genomic_DNA"/>
</dbReference>
<keyword evidence="4" id="KW-1185">Reference proteome</keyword>
<dbReference type="Gene3D" id="2.60.120.430">
    <property type="entry name" value="Galactose-binding lectin"/>
    <property type="match status" value="1"/>
</dbReference>
<accession>A0A291QYW8</accession>
<evidence type="ECO:0000313" key="4">
    <source>
        <dbReference type="Proteomes" id="UP000220133"/>
    </source>
</evidence>
<dbReference type="InterPro" id="IPR013783">
    <property type="entry name" value="Ig-like_fold"/>
</dbReference>
<dbReference type="AlphaFoldDB" id="A0A291QYW8"/>
<evidence type="ECO:0000256" key="1">
    <source>
        <dbReference type="SAM" id="SignalP"/>
    </source>
</evidence>
<dbReference type="OrthoDB" id="660167at2"/>
<gene>
    <name evidence="3" type="ORF">COR50_19250</name>
</gene>
<dbReference type="Pfam" id="PF01833">
    <property type="entry name" value="TIG"/>
    <property type="match status" value="1"/>
</dbReference>
<keyword evidence="1" id="KW-0732">Signal</keyword>
<organism evidence="3 4">
    <name type="scientific">Chitinophaga caeni</name>
    <dbReference type="NCBI Taxonomy" id="2029983"/>
    <lineage>
        <taxon>Bacteria</taxon>
        <taxon>Pseudomonadati</taxon>
        <taxon>Bacteroidota</taxon>
        <taxon>Chitinophagia</taxon>
        <taxon>Chitinophagales</taxon>
        <taxon>Chitinophagaceae</taxon>
        <taxon>Chitinophaga</taxon>
    </lineage>
</organism>
<feature type="chain" id="PRO_5012877802" description="IPT/TIG domain-containing protein" evidence="1">
    <location>
        <begin position="30"/>
        <end position="345"/>
    </location>
</feature>
<dbReference type="Proteomes" id="UP000220133">
    <property type="component" value="Chromosome"/>
</dbReference>
<protein>
    <recommendedName>
        <fullName evidence="2">IPT/TIG domain-containing protein</fullName>
    </recommendedName>
</protein>